<sequence length="877" mass="97419">MLDGWLECKKCVISSHWGCLGPQQQKDVLAALALEEGPPLDGAKPRKVVKIDETYQFTCSRCSTHPSCLVCHQEKVDMEEANGKAEPGDDGDVEMKDDSSGSPSQAQVPLLFRCLRCKQACHYEHLKNPFDADEDHDLNDVAAYYQQGQKRHDQWYCHQCREWTWTVDMICAWRPWPANAKEGPREPGEKPNWKDPLPREYLVKWTGRGFRHATWVTHPWLAVTTGAKLRFFLDKGPALNLITDETLAARGDEMARPTIANVMEEEDAVSKRDKHGKTGTAHDEWEGHGPAPDPDAENSIPQEWKTVDRVLDVFLLPPLAEAKSQKGGKGLAKRKAASGSATPSHGGSEAPDVRANARPDSIEPPADQMMSIGEWEEAAGRVLTEEDADEVASKITWCFVKWDDLQYDQSCWDTPPPVDSSLYPAFERALKKYLGARQVFIPVLTPREVQRREEEATHMRAPPNTQPDCIVGGTLMQFQMEGFQWLLFKHFKRESCILADDMGLGKTIQIASLLGYLGSKGLDIYPMLVIVPNSTITNWVREFEKWVPHMRVVPYYGEKASRKIISKYELYHPGLQNKAAGLKAHVVLTTYDTITSNDFRVFSGIPRWEVLCVDEGQRLKSDSNLIFNRLKTLNSVHRILLTGTPLNNNLRELFNLLNFLDAQNFSDLADLEARFENLNEGLVQELHALIKPYILRRIKADVLKLPPKIEIIVPISLTPLQKNVYKTILEKNVDVLKAIAEARRKKAKKPVTIEGGEAVVSKKKQKEREGDVGAAESVLPTGNGSGEVTGNGNKADILEVETNGHTPNGTVANGVSGGKTLNGTRGSSPNKEVPVIDGEATVEAARSLTTAPAEQVEQSQAEQPSNGDNGGGGSKET</sequence>
<gene>
    <name evidence="7" type="ORF">DB88DRAFT_210015</name>
</gene>
<feature type="compositionally biased region" description="Basic and acidic residues" evidence="5">
    <location>
        <begin position="351"/>
        <end position="361"/>
    </location>
</feature>
<dbReference type="GO" id="GO:0000785">
    <property type="term" value="C:chromatin"/>
    <property type="evidence" value="ECO:0007669"/>
    <property type="project" value="TreeGrafter"/>
</dbReference>
<organism evidence="7 8">
    <name type="scientific">Papiliotrema laurentii</name>
    <name type="common">Cryptococcus laurentii</name>
    <dbReference type="NCBI Taxonomy" id="5418"/>
    <lineage>
        <taxon>Eukaryota</taxon>
        <taxon>Fungi</taxon>
        <taxon>Dikarya</taxon>
        <taxon>Basidiomycota</taxon>
        <taxon>Agaricomycotina</taxon>
        <taxon>Tremellomycetes</taxon>
        <taxon>Tremellales</taxon>
        <taxon>Rhynchogastremaceae</taxon>
        <taxon>Papiliotrema</taxon>
    </lineage>
</organism>
<dbReference type="AlphaFoldDB" id="A0AAD9FT89"/>
<feature type="region of interest" description="Disordered" evidence="5">
    <location>
        <begin position="80"/>
        <end position="105"/>
    </location>
</feature>
<dbReference type="Proteomes" id="UP001182556">
    <property type="component" value="Unassembled WGS sequence"/>
</dbReference>
<feature type="domain" description="Helicase ATP-binding" evidence="6">
    <location>
        <begin position="487"/>
        <end position="663"/>
    </location>
</feature>
<evidence type="ECO:0000313" key="8">
    <source>
        <dbReference type="Proteomes" id="UP001182556"/>
    </source>
</evidence>
<evidence type="ECO:0000259" key="6">
    <source>
        <dbReference type="PROSITE" id="PS51192"/>
    </source>
</evidence>
<keyword evidence="2" id="KW-0547">Nucleotide-binding</keyword>
<reference evidence="7" key="1">
    <citation type="submission" date="2023-02" db="EMBL/GenBank/DDBJ databases">
        <title>Identification and recombinant expression of a fungal hydrolase from Papiliotrema laurentii that hydrolyzes apple cutin and clears colloidal polyester polyurethane.</title>
        <authorList>
            <consortium name="DOE Joint Genome Institute"/>
            <person name="Roman V.A."/>
            <person name="Bojanowski C."/>
            <person name="Crable B.R."/>
            <person name="Wagner D.N."/>
            <person name="Hung C.S."/>
            <person name="Nadeau L.J."/>
            <person name="Schratz L."/>
            <person name="Haridas S."/>
            <person name="Pangilinan J."/>
            <person name="Lipzen A."/>
            <person name="Na H."/>
            <person name="Yan M."/>
            <person name="Ng V."/>
            <person name="Grigoriev I.V."/>
            <person name="Spatafora J.W."/>
            <person name="Barlow D."/>
            <person name="Biffinger J."/>
            <person name="Kelley-Loughnane N."/>
            <person name="Varaljay V.A."/>
            <person name="Crookes-Goodson W.J."/>
        </authorList>
    </citation>
    <scope>NUCLEOTIDE SEQUENCE</scope>
    <source>
        <strain evidence="7">5307AH</strain>
    </source>
</reference>
<dbReference type="PROSITE" id="PS51192">
    <property type="entry name" value="HELICASE_ATP_BIND_1"/>
    <property type="match status" value="1"/>
</dbReference>
<dbReference type="InterPro" id="IPR000330">
    <property type="entry name" value="SNF2_N"/>
</dbReference>
<evidence type="ECO:0000256" key="5">
    <source>
        <dbReference type="SAM" id="MobiDB-lite"/>
    </source>
</evidence>
<feature type="region of interest" description="Disordered" evidence="5">
    <location>
        <begin position="266"/>
        <end position="299"/>
    </location>
</feature>
<feature type="region of interest" description="Disordered" evidence="5">
    <location>
        <begin position="804"/>
        <end position="877"/>
    </location>
</feature>
<dbReference type="EMBL" id="JAODAN010000003">
    <property type="protein sequence ID" value="KAK1925750.1"/>
    <property type="molecule type" value="Genomic_DNA"/>
</dbReference>
<evidence type="ECO:0000256" key="4">
    <source>
        <dbReference type="ARBA" id="ARBA00023242"/>
    </source>
</evidence>
<name>A0AAD9FT89_PAPLA</name>
<feature type="compositionally biased region" description="Polar residues" evidence="5">
    <location>
        <begin position="847"/>
        <end position="867"/>
    </location>
</feature>
<accession>A0AAD9FT89</accession>
<dbReference type="SUPFAM" id="SSF54160">
    <property type="entry name" value="Chromo domain-like"/>
    <property type="match status" value="1"/>
</dbReference>
<feature type="compositionally biased region" description="Gly residues" evidence="5">
    <location>
        <begin position="868"/>
        <end position="877"/>
    </location>
</feature>
<keyword evidence="8" id="KW-1185">Reference proteome</keyword>
<evidence type="ECO:0000313" key="7">
    <source>
        <dbReference type="EMBL" id="KAK1925750.1"/>
    </source>
</evidence>
<dbReference type="SMART" id="SM00487">
    <property type="entry name" value="DEXDc"/>
    <property type="match status" value="1"/>
</dbReference>
<dbReference type="Pfam" id="PF23615">
    <property type="entry name" value="Chromo_MIT1"/>
    <property type="match status" value="1"/>
</dbReference>
<feature type="compositionally biased region" description="Polar residues" evidence="5">
    <location>
        <begin position="804"/>
        <end position="830"/>
    </location>
</feature>
<dbReference type="SUPFAM" id="SSF52540">
    <property type="entry name" value="P-loop containing nucleoside triphosphate hydrolases"/>
    <property type="match status" value="1"/>
</dbReference>
<feature type="region of interest" description="Disordered" evidence="5">
    <location>
        <begin position="325"/>
        <end position="366"/>
    </location>
</feature>
<keyword evidence="4" id="KW-0539">Nucleus</keyword>
<dbReference type="Pfam" id="PF00176">
    <property type="entry name" value="SNF2-rel_dom"/>
    <property type="match status" value="1"/>
</dbReference>
<dbReference type="GO" id="GO:0005634">
    <property type="term" value="C:nucleus"/>
    <property type="evidence" value="ECO:0007669"/>
    <property type="project" value="UniProtKB-SubCell"/>
</dbReference>
<protein>
    <submittedName>
        <fullName evidence="7">SNF2 family N-terminal domain-containing protein</fullName>
    </submittedName>
</protein>
<dbReference type="InterPro" id="IPR014001">
    <property type="entry name" value="Helicase_ATP-bd"/>
</dbReference>
<dbReference type="GO" id="GO:0016887">
    <property type="term" value="F:ATP hydrolysis activity"/>
    <property type="evidence" value="ECO:0007669"/>
    <property type="project" value="TreeGrafter"/>
</dbReference>
<dbReference type="InterPro" id="IPR027417">
    <property type="entry name" value="P-loop_NTPase"/>
</dbReference>
<feature type="region of interest" description="Disordered" evidence="5">
    <location>
        <begin position="762"/>
        <end position="792"/>
    </location>
</feature>
<proteinExistence type="predicted"/>
<evidence type="ECO:0000256" key="3">
    <source>
        <dbReference type="ARBA" id="ARBA00022840"/>
    </source>
</evidence>
<feature type="compositionally biased region" description="Basic and acidic residues" evidence="5">
    <location>
        <begin position="80"/>
        <end position="99"/>
    </location>
</feature>
<dbReference type="GO" id="GO:0140658">
    <property type="term" value="F:ATP-dependent chromatin remodeler activity"/>
    <property type="evidence" value="ECO:0007669"/>
    <property type="project" value="TreeGrafter"/>
</dbReference>
<dbReference type="PANTHER" id="PTHR45623">
    <property type="entry name" value="CHROMODOMAIN-HELICASE-DNA-BINDING PROTEIN 3-RELATED-RELATED"/>
    <property type="match status" value="1"/>
</dbReference>
<comment type="caution">
    <text evidence="7">The sequence shown here is derived from an EMBL/GenBank/DDBJ whole genome shotgun (WGS) entry which is preliminary data.</text>
</comment>
<dbReference type="GO" id="GO:0003677">
    <property type="term" value="F:DNA binding"/>
    <property type="evidence" value="ECO:0007669"/>
    <property type="project" value="TreeGrafter"/>
</dbReference>
<evidence type="ECO:0000256" key="1">
    <source>
        <dbReference type="ARBA" id="ARBA00004123"/>
    </source>
</evidence>
<comment type="subcellular location">
    <subcellularLocation>
        <location evidence="1">Nucleus</location>
    </subcellularLocation>
</comment>
<dbReference type="PANTHER" id="PTHR45623:SF17">
    <property type="entry name" value="CHROMODOMAIN-HELICASE-DNA-BINDING PROTEIN 3-RELATED"/>
    <property type="match status" value="1"/>
</dbReference>
<dbReference type="Gene3D" id="3.40.50.10810">
    <property type="entry name" value="Tandem AAA-ATPase domain"/>
    <property type="match status" value="1"/>
</dbReference>
<dbReference type="Gene3D" id="2.40.50.40">
    <property type="match status" value="1"/>
</dbReference>
<dbReference type="InterPro" id="IPR016197">
    <property type="entry name" value="Chromo-like_dom_sf"/>
</dbReference>
<evidence type="ECO:0000256" key="2">
    <source>
        <dbReference type="ARBA" id="ARBA00022741"/>
    </source>
</evidence>
<dbReference type="InterPro" id="IPR038718">
    <property type="entry name" value="SNF2-like_sf"/>
</dbReference>
<dbReference type="GO" id="GO:0042393">
    <property type="term" value="F:histone binding"/>
    <property type="evidence" value="ECO:0007669"/>
    <property type="project" value="TreeGrafter"/>
</dbReference>
<dbReference type="InterPro" id="IPR056616">
    <property type="entry name" value="Chromo_MIT1"/>
</dbReference>
<keyword evidence="3" id="KW-0067">ATP-binding</keyword>
<dbReference type="GO" id="GO:0003682">
    <property type="term" value="F:chromatin binding"/>
    <property type="evidence" value="ECO:0007669"/>
    <property type="project" value="TreeGrafter"/>
</dbReference>
<dbReference type="GO" id="GO:0005524">
    <property type="term" value="F:ATP binding"/>
    <property type="evidence" value="ECO:0007669"/>
    <property type="project" value="UniProtKB-KW"/>
</dbReference>